<organism evidence="1">
    <name type="scientific">Chlamydia pneumoniae</name>
    <name type="common">Chlamydophila pneumoniae</name>
    <dbReference type="NCBI Taxonomy" id="83558"/>
    <lineage>
        <taxon>Bacteria</taxon>
        <taxon>Pseudomonadati</taxon>
        <taxon>Chlamydiota</taxon>
        <taxon>Chlamydiia</taxon>
        <taxon>Chlamydiales</taxon>
        <taxon>Chlamydiaceae</taxon>
        <taxon>Chlamydia/Chlamydophila group</taxon>
        <taxon>Chlamydia</taxon>
    </lineage>
</organism>
<reference evidence="1" key="1">
    <citation type="submission" date="2015-05" db="EMBL/GenBank/DDBJ databases">
        <authorList>
            <person name="Rattei Thomas"/>
        </authorList>
    </citation>
    <scope>NUCLEOTIDE SEQUENCE</scope>
    <source>
        <strain evidence="1">DC9</strain>
    </source>
</reference>
<protein>
    <submittedName>
        <fullName evidence="1">Uncharacterized protein</fullName>
    </submittedName>
</protein>
<dbReference type="AlphaFoldDB" id="A0A0F7WXB6"/>
<evidence type="ECO:0000313" key="1">
    <source>
        <dbReference type="EMBL" id="CRI43009.1"/>
    </source>
</evidence>
<name>A0A0F7WXB6_CHLPN</name>
<sequence>MGLNPKSAFKTIFLEDRWRKGNSTCSGEMRRYVEEHQWRRRFSNLYLTLRRESKGSKQD</sequence>
<gene>
    <name evidence="1" type="ORF">BN1224_DC9_CC_00100</name>
</gene>
<accession>A0A0F7WXB6</accession>
<dbReference type="EMBL" id="LN847058">
    <property type="protein sequence ID" value="CRI43009.1"/>
    <property type="molecule type" value="Genomic_DNA"/>
</dbReference>
<proteinExistence type="predicted"/>